<organism evidence="2">
    <name type="scientific">hydrothermal vent metagenome</name>
    <dbReference type="NCBI Taxonomy" id="652676"/>
    <lineage>
        <taxon>unclassified sequences</taxon>
        <taxon>metagenomes</taxon>
        <taxon>ecological metagenomes</taxon>
    </lineage>
</organism>
<keyword evidence="1" id="KW-1133">Transmembrane helix</keyword>
<evidence type="ECO:0000256" key="1">
    <source>
        <dbReference type="SAM" id="Phobius"/>
    </source>
</evidence>
<feature type="transmembrane region" description="Helical" evidence="1">
    <location>
        <begin position="85"/>
        <end position="106"/>
    </location>
</feature>
<feature type="transmembrane region" description="Helical" evidence="1">
    <location>
        <begin position="40"/>
        <end position="65"/>
    </location>
</feature>
<name>A0A3B1DD19_9ZZZZ</name>
<reference evidence="2" key="1">
    <citation type="submission" date="2018-06" db="EMBL/GenBank/DDBJ databases">
        <authorList>
            <person name="Zhirakovskaya E."/>
        </authorList>
    </citation>
    <scope>NUCLEOTIDE SEQUENCE</scope>
</reference>
<dbReference type="AlphaFoldDB" id="A0A3B1DD19"/>
<dbReference type="EMBL" id="UOGL01000242">
    <property type="protein sequence ID" value="VAX38672.1"/>
    <property type="molecule type" value="Genomic_DNA"/>
</dbReference>
<keyword evidence="1" id="KW-0812">Transmembrane</keyword>
<proteinExistence type="predicted"/>
<protein>
    <submittedName>
        <fullName evidence="2">Uncharacterized protein</fullName>
    </submittedName>
</protein>
<gene>
    <name evidence="2" type="ORF">MNBD_PLANCTO02-3051</name>
</gene>
<sequence>MVLAHCHFKEREKEAIQSVKRGVNQTGTGKEKKIIFLGRGIRGIVGLMMFLSGCGLIVFHLYRFVVACTRGELQALVGKILDKGTNIILIGSVVPFLLMGTGIRFMNYSATGDKFLLTDDHPNKLKGKHQKAKKALNLQMQIRPFDDSSGQ</sequence>
<accession>A0A3B1DD19</accession>
<keyword evidence="1" id="KW-0472">Membrane</keyword>
<evidence type="ECO:0000313" key="2">
    <source>
        <dbReference type="EMBL" id="VAX38672.1"/>
    </source>
</evidence>